<dbReference type="InterPro" id="IPR000477">
    <property type="entry name" value="RT_dom"/>
</dbReference>
<feature type="domain" description="Reverse transcriptase" evidence="1">
    <location>
        <begin position="1"/>
        <end position="198"/>
    </location>
</feature>
<dbReference type="EMBL" id="JAJFAZ020000001">
    <property type="protein sequence ID" value="KAI5351028.1"/>
    <property type="molecule type" value="Genomic_DNA"/>
</dbReference>
<gene>
    <name evidence="2" type="ORF">L3X38_003919</name>
</gene>
<dbReference type="PANTHER" id="PTHR33116">
    <property type="entry name" value="REVERSE TRANSCRIPTASE ZINC-BINDING DOMAIN-CONTAINING PROTEIN-RELATED-RELATED"/>
    <property type="match status" value="1"/>
</dbReference>
<evidence type="ECO:0000259" key="1">
    <source>
        <dbReference type="PROSITE" id="PS50878"/>
    </source>
</evidence>
<comment type="caution">
    <text evidence="2">The sequence shown here is derived from an EMBL/GenBank/DDBJ whole genome shotgun (WGS) entry which is preliminary data.</text>
</comment>
<organism evidence="2 3">
    <name type="scientific">Prunus dulcis</name>
    <name type="common">Almond</name>
    <name type="synonym">Amygdalus dulcis</name>
    <dbReference type="NCBI Taxonomy" id="3755"/>
    <lineage>
        <taxon>Eukaryota</taxon>
        <taxon>Viridiplantae</taxon>
        <taxon>Streptophyta</taxon>
        <taxon>Embryophyta</taxon>
        <taxon>Tracheophyta</taxon>
        <taxon>Spermatophyta</taxon>
        <taxon>Magnoliopsida</taxon>
        <taxon>eudicotyledons</taxon>
        <taxon>Gunneridae</taxon>
        <taxon>Pentapetalae</taxon>
        <taxon>rosids</taxon>
        <taxon>fabids</taxon>
        <taxon>Rosales</taxon>
        <taxon>Rosaceae</taxon>
        <taxon>Amygdaloideae</taxon>
        <taxon>Amygdaleae</taxon>
        <taxon>Prunus</taxon>
    </lineage>
</organism>
<sequence length="348" mass="40068">MHKFRSAKGKKYFIAWKIDLSKAYDRLNWRFIEFVHKEVGLPHSIVQLIMHCVSSVKYRVCVNCELTEPFIPQSGITQEDPLSPYLFVLCIEKLFHIIFDVVRRKKWKPVKSCQSGLMVSHLFFAHDLVLFAKATSQQDRVMKGFLELFCIASGQTVNFDKFIVLCSPNTCIEVAKEISFICSSPLTENLGKYLGMPLLYSRITQATYGGLVDKVHSRLTSWKSKVLSLARRSTLIQVVTSAIPIYTMLTAKLPISVWEELDRINRNFFWGGSEKRNKDEGLWAKIFEDKDLKSHSILEPESLSRQGCSSTWKGVLFEVELLNKGLTWRLGKGDRVNFWKDKWVGNIL</sequence>
<dbReference type="Proteomes" id="UP001054821">
    <property type="component" value="Chromosome 1"/>
</dbReference>
<dbReference type="Pfam" id="PF00078">
    <property type="entry name" value="RVT_1"/>
    <property type="match status" value="1"/>
</dbReference>
<name>A0AAD4ZMY5_PRUDU</name>
<dbReference type="PANTHER" id="PTHR33116:SF70">
    <property type="entry name" value="NON-LTR RETROELEMENT REVERSE TRANSCRIPTASE-LIKE PROTEIN"/>
    <property type="match status" value="1"/>
</dbReference>
<accession>A0AAD4ZMY5</accession>
<dbReference type="AlphaFoldDB" id="A0AAD4ZMY5"/>
<reference evidence="2 3" key="1">
    <citation type="journal article" date="2022" name="G3 (Bethesda)">
        <title>Whole-genome sequence and methylome profiling of the almond [Prunus dulcis (Mill.) D.A. Webb] cultivar 'Nonpareil'.</title>
        <authorList>
            <person name="D'Amico-Willman K.M."/>
            <person name="Ouma W.Z."/>
            <person name="Meulia T."/>
            <person name="Sideli G.M."/>
            <person name="Gradziel T.M."/>
            <person name="Fresnedo-Ramirez J."/>
        </authorList>
    </citation>
    <scope>NUCLEOTIDE SEQUENCE [LARGE SCALE GENOMIC DNA]</scope>
    <source>
        <strain evidence="2">Clone GOH B32 T37-40</strain>
    </source>
</reference>
<protein>
    <recommendedName>
        <fullName evidence="1">Reverse transcriptase domain-containing protein</fullName>
    </recommendedName>
</protein>
<keyword evidence="3" id="KW-1185">Reference proteome</keyword>
<dbReference type="PROSITE" id="PS50878">
    <property type="entry name" value="RT_POL"/>
    <property type="match status" value="1"/>
</dbReference>
<evidence type="ECO:0000313" key="2">
    <source>
        <dbReference type="EMBL" id="KAI5351028.1"/>
    </source>
</evidence>
<proteinExistence type="predicted"/>
<evidence type="ECO:0000313" key="3">
    <source>
        <dbReference type="Proteomes" id="UP001054821"/>
    </source>
</evidence>